<dbReference type="GO" id="GO:0046677">
    <property type="term" value="P:response to antibiotic"/>
    <property type="evidence" value="ECO:0007669"/>
    <property type="project" value="InterPro"/>
</dbReference>
<organism evidence="7 8">
    <name type="scientific">Furfurilactobacillus rossiae DSM 15814</name>
    <dbReference type="NCBI Taxonomy" id="1114972"/>
    <lineage>
        <taxon>Bacteria</taxon>
        <taxon>Bacillati</taxon>
        <taxon>Bacillota</taxon>
        <taxon>Bacilli</taxon>
        <taxon>Lactobacillales</taxon>
        <taxon>Lactobacillaceae</taxon>
        <taxon>Furfurilactobacillus</taxon>
    </lineage>
</organism>
<feature type="domain" description="HTH tetR-type" evidence="6">
    <location>
        <begin position="3"/>
        <end position="63"/>
    </location>
</feature>
<keyword evidence="2" id="KW-0805">Transcription regulation</keyword>
<dbReference type="AlphaFoldDB" id="A0A0R1RC50"/>
<dbReference type="Pfam" id="PF02909">
    <property type="entry name" value="TetR_C_1"/>
    <property type="match status" value="1"/>
</dbReference>
<dbReference type="InterPro" id="IPR004111">
    <property type="entry name" value="Repressor_TetR_C"/>
</dbReference>
<dbReference type="SUPFAM" id="SSF46689">
    <property type="entry name" value="Homeodomain-like"/>
    <property type="match status" value="1"/>
</dbReference>
<evidence type="ECO:0000256" key="4">
    <source>
        <dbReference type="ARBA" id="ARBA00023163"/>
    </source>
</evidence>
<dbReference type="PRINTS" id="PR00455">
    <property type="entry name" value="HTHTETR"/>
</dbReference>
<name>A0A0R1RC50_9LACO</name>
<accession>A0A0R1RC50</accession>
<dbReference type="InterPro" id="IPR001647">
    <property type="entry name" value="HTH_TetR"/>
</dbReference>
<dbReference type="Gene3D" id="1.10.10.60">
    <property type="entry name" value="Homeodomain-like"/>
    <property type="match status" value="1"/>
</dbReference>
<keyword evidence="4" id="KW-0804">Transcription</keyword>
<evidence type="ECO:0000256" key="1">
    <source>
        <dbReference type="ARBA" id="ARBA00022491"/>
    </source>
</evidence>
<dbReference type="PATRIC" id="fig|1114972.6.peg.2801"/>
<dbReference type="eggNOG" id="COG1309">
    <property type="taxonomic scope" value="Bacteria"/>
</dbReference>
<dbReference type="InterPro" id="IPR036271">
    <property type="entry name" value="Tet_transcr_reg_TetR-rel_C_sf"/>
</dbReference>
<dbReference type="PRINTS" id="PR00400">
    <property type="entry name" value="TETREPRESSOR"/>
</dbReference>
<dbReference type="InterPro" id="IPR009057">
    <property type="entry name" value="Homeodomain-like_sf"/>
</dbReference>
<dbReference type="PROSITE" id="PS50977">
    <property type="entry name" value="HTH_TETR_2"/>
    <property type="match status" value="1"/>
</dbReference>
<evidence type="ECO:0000256" key="5">
    <source>
        <dbReference type="PROSITE-ProRule" id="PRU00335"/>
    </source>
</evidence>
<proteinExistence type="predicted"/>
<evidence type="ECO:0000256" key="3">
    <source>
        <dbReference type="ARBA" id="ARBA00023125"/>
    </source>
</evidence>
<reference evidence="7 8" key="1">
    <citation type="journal article" date="2015" name="Genome Announc.">
        <title>Expanding the biotechnology potential of lactobacilli through comparative genomics of 213 strains and associated genera.</title>
        <authorList>
            <person name="Sun Z."/>
            <person name="Harris H.M."/>
            <person name="McCann A."/>
            <person name="Guo C."/>
            <person name="Argimon S."/>
            <person name="Zhang W."/>
            <person name="Yang X."/>
            <person name="Jeffery I.B."/>
            <person name="Cooney J.C."/>
            <person name="Kagawa T.F."/>
            <person name="Liu W."/>
            <person name="Song Y."/>
            <person name="Salvetti E."/>
            <person name="Wrobel A."/>
            <person name="Rasinkangas P."/>
            <person name="Parkhill J."/>
            <person name="Rea M.C."/>
            <person name="O'Sullivan O."/>
            <person name="Ritari J."/>
            <person name="Douillard F.P."/>
            <person name="Paul Ross R."/>
            <person name="Yang R."/>
            <person name="Briner A.E."/>
            <person name="Felis G.E."/>
            <person name="de Vos W.M."/>
            <person name="Barrangou R."/>
            <person name="Klaenhammer T.R."/>
            <person name="Caufield P.W."/>
            <person name="Cui Y."/>
            <person name="Zhang H."/>
            <person name="O'Toole P.W."/>
        </authorList>
    </citation>
    <scope>NUCLEOTIDE SEQUENCE [LARGE SCALE GENOMIC DNA]</scope>
    <source>
        <strain evidence="7 8">DSM 15814</strain>
    </source>
</reference>
<protein>
    <recommendedName>
        <fullName evidence="6">HTH tetR-type domain-containing protein</fullName>
    </recommendedName>
</protein>
<keyword evidence="8" id="KW-1185">Reference proteome</keyword>
<keyword evidence="1" id="KW-0678">Repressor</keyword>
<feature type="DNA-binding region" description="H-T-H motif" evidence="5">
    <location>
        <begin position="26"/>
        <end position="45"/>
    </location>
</feature>
<evidence type="ECO:0000313" key="7">
    <source>
        <dbReference type="EMBL" id="KRL54390.1"/>
    </source>
</evidence>
<sequence>MMKLDRPTIQQATIELLNEDGLDALSMRTLAKKLDVKAASLYFHIKNKNDLMVLISELVSERVYERLQKIDDADFYVLAHIMREELKRIQDSPRIFEITFPFTPFRSRLIELALSQFRDMGVDESHLTMVGNMGNNFVLSYVSDEQYFARVPDQKMPANLPEQLLSPIDMANPDDAFDYGLDIFMAGVDVKVKQAK</sequence>
<comment type="caution">
    <text evidence="7">The sequence shown here is derived from an EMBL/GenBank/DDBJ whole genome shotgun (WGS) entry which is preliminary data.</text>
</comment>
<dbReference type="Pfam" id="PF00440">
    <property type="entry name" value="TetR_N"/>
    <property type="match status" value="1"/>
</dbReference>
<dbReference type="Gene3D" id="1.10.357.10">
    <property type="entry name" value="Tetracycline Repressor, domain 2"/>
    <property type="match status" value="1"/>
</dbReference>
<dbReference type="EMBL" id="AZFF01000009">
    <property type="protein sequence ID" value="KRL54390.1"/>
    <property type="molecule type" value="Genomic_DNA"/>
</dbReference>
<gene>
    <name evidence="7" type="ORF">FD35_GL002733</name>
</gene>
<dbReference type="GO" id="GO:0045892">
    <property type="term" value="P:negative regulation of DNA-templated transcription"/>
    <property type="evidence" value="ECO:0007669"/>
    <property type="project" value="InterPro"/>
</dbReference>
<evidence type="ECO:0000259" key="6">
    <source>
        <dbReference type="PROSITE" id="PS50977"/>
    </source>
</evidence>
<dbReference type="Proteomes" id="UP000051999">
    <property type="component" value="Unassembled WGS sequence"/>
</dbReference>
<dbReference type="STRING" id="1114972.FD35_GL002733"/>
<dbReference type="GO" id="GO:0003677">
    <property type="term" value="F:DNA binding"/>
    <property type="evidence" value="ECO:0007669"/>
    <property type="project" value="UniProtKB-UniRule"/>
</dbReference>
<dbReference type="InterPro" id="IPR003012">
    <property type="entry name" value="Tet_transcr_reg_TetR"/>
</dbReference>
<dbReference type="SUPFAM" id="SSF48498">
    <property type="entry name" value="Tetracyclin repressor-like, C-terminal domain"/>
    <property type="match status" value="1"/>
</dbReference>
<evidence type="ECO:0000256" key="2">
    <source>
        <dbReference type="ARBA" id="ARBA00023015"/>
    </source>
</evidence>
<evidence type="ECO:0000313" key="8">
    <source>
        <dbReference type="Proteomes" id="UP000051999"/>
    </source>
</evidence>
<keyword evidence="3 5" id="KW-0238">DNA-binding</keyword>
<dbReference type="OrthoDB" id="166040at2"/>